<dbReference type="EMBL" id="GBXM01005026">
    <property type="protein sequence ID" value="JAI03552.1"/>
    <property type="molecule type" value="Transcribed_RNA"/>
</dbReference>
<proteinExistence type="predicted"/>
<organism evidence="1">
    <name type="scientific">Anguilla anguilla</name>
    <name type="common">European freshwater eel</name>
    <name type="synonym">Muraena anguilla</name>
    <dbReference type="NCBI Taxonomy" id="7936"/>
    <lineage>
        <taxon>Eukaryota</taxon>
        <taxon>Metazoa</taxon>
        <taxon>Chordata</taxon>
        <taxon>Craniata</taxon>
        <taxon>Vertebrata</taxon>
        <taxon>Euteleostomi</taxon>
        <taxon>Actinopterygii</taxon>
        <taxon>Neopterygii</taxon>
        <taxon>Teleostei</taxon>
        <taxon>Anguilliformes</taxon>
        <taxon>Anguillidae</taxon>
        <taxon>Anguilla</taxon>
    </lineage>
</organism>
<reference evidence="1" key="2">
    <citation type="journal article" date="2015" name="Fish Shellfish Immunol.">
        <title>Early steps in the European eel (Anguilla anguilla)-Vibrio vulnificus interaction in the gills: Role of the RtxA13 toxin.</title>
        <authorList>
            <person name="Callol A."/>
            <person name="Pajuelo D."/>
            <person name="Ebbesson L."/>
            <person name="Teles M."/>
            <person name="MacKenzie S."/>
            <person name="Amaro C."/>
        </authorList>
    </citation>
    <scope>NUCLEOTIDE SEQUENCE</scope>
</reference>
<sequence>MQSFLKIVYNRPQVTLTKKENKLQYDTKATSAVIGPNPPADAHMKIWHLPKGVQDIFSKAKTRYILVASHSDWLNVPKGAFTSAHSILCLTCSYSAGLSDASLFRSSAGYCSRACIFFIRNLCCSFCIFSSKNSRKVFLKTKRMLYFFAISSNSGK</sequence>
<evidence type="ECO:0000313" key="1">
    <source>
        <dbReference type="EMBL" id="JAI03552.1"/>
    </source>
</evidence>
<reference evidence="1" key="1">
    <citation type="submission" date="2014-11" db="EMBL/GenBank/DDBJ databases">
        <authorList>
            <person name="Amaro Gonzalez C."/>
        </authorList>
    </citation>
    <scope>NUCLEOTIDE SEQUENCE</scope>
</reference>
<name>A0A0E9XM92_ANGAN</name>
<accession>A0A0E9XM92</accession>
<protein>
    <submittedName>
        <fullName evidence="1">Uncharacterized protein</fullName>
    </submittedName>
</protein>
<dbReference type="AlphaFoldDB" id="A0A0E9XM92"/>